<dbReference type="EMBL" id="BK032817">
    <property type="protein sequence ID" value="DAF61814.1"/>
    <property type="molecule type" value="Genomic_DNA"/>
</dbReference>
<protein>
    <submittedName>
        <fullName evidence="1">Uncharacterized protein</fullName>
    </submittedName>
</protein>
<name>A0A8S5TEX4_9CAUD</name>
<reference evidence="1" key="1">
    <citation type="journal article" date="2021" name="Proc. Natl. Acad. Sci. U.S.A.">
        <title>A Catalog of Tens of Thousands of Viruses from Human Metagenomes Reveals Hidden Associations with Chronic Diseases.</title>
        <authorList>
            <person name="Tisza M.J."/>
            <person name="Buck C.B."/>
        </authorList>
    </citation>
    <scope>NUCLEOTIDE SEQUENCE</scope>
    <source>
        <strain evidence="1">CtbgC51</strain>
    </source>
</reference>
<proteinExistence type="predicted"/>
<organism evidence="1">
    <name type="scientific">Siphoviridae sp. ctbgC51</name>
    <dbReference type="NCBI Taxonomy" id="2827901"/>
    <lineage>
        <taxon>Viruses</taxon>
        <taxon>Duplodnaviria</taxon>
        <taxon>Heunggongvirae</taxon>
        <taxon>Uroviricota</taxon>
        <taxon>Caudoviricetes</taxon>
    </lineage>
</organism>
<evidence type="ECO:0000313" key="1">
    <source>
        <dbReference type="EMBL" id="DAF61814.1"/>
    </source>
</evidence>
<accession>A0A8S5TEX4</accession>
<sequence length="81" mass="8931">MNIGSFRLCDADCFFEDGCEVTALLAALGTNDVFPYHVSWSNKLTCPSGLSVMLSHLLDNSDLFHEKARTFACKSFALSSY</sequence>